<gene>
    <name evidence="7" type="primary">Acey_s0280.g1225</name>
    <name evidence="7" type="synonym">Acey-tsp-11</name>
    <name evidence="7" type="ORF">Y032_0280g1225</name>
</gene>
<dbReference type="PRINTS" id="PR00259">
    <property type="entry name" value="TMFOUR"/>
</dbReference>
<dbReference type="Gene3D" id="1.10.1450.10">
    <property type="entry name" value="Tetraspanin"/>
    <property type="match status" value="1"/>
</dbReference>
<proteinExistence type="predicted"/>
<organism evidence="7 8">
    <name type="scientific">Ancylostoma ceylanicum</name>
    <dbReference type="NCBI Taxonomy" id="53326"/>
    <lineage>
        <taxon>Eukaryota</taxon>
        <taxon>Metazoa</taxon>
        <taxon>Ecdysozoa</taxon>
        <taxon>Nematoda</taxon>
        <taxon>Chromadorea</taxon>
        <taxon>Rhabditida</taxon>
        <taxon>Rhabditina</taxon>
        <taxon>Rhabditomorpha</taxon>
        <taxon>Strongyloidea</taxon>
        <taxon>Ancylostomatidae</taxon>
        <taxon>Ancylostomatinae</taxon>
        <taxon>Ancylostoma</taxon>
    </lineage>
</organism>
<dbReference type="Proteomes" id="UP000024635">
    <property type="component" value="Unassembled WGS sequence"/>
</dbReference>
<accession>A0A016S6S3</accession>
<keyword evidence="4 6" id="KW-0472">Membrane</keyword>
<sequence>MALSCTARALKFSLFVFNLVFLLCGLVCVGIGTWTARSGKSKVTQLWWLMTIHKFTLKATKPTAVRQIGYLLLVGGLLVIFVAFLGCCGAAKEWRPLLCCYATCLMVILATEIAAAIYAAMHSHMFENDFREILRASLRLYNGTDSTKKKNVDGMLMKAAWDKLMIEKSCCGVDSKMGEFNESGWFHLTKGRHMFPPACCPTDGNGKLKPVCPLTSRHTDGCYAKIAESFQELTSHFKVVSWTVVLIALIQVFGIIVGFWLCDSITSEDDLSLISIGSQRGFYPTVHKLIHNLQTNPSFCKKQRLVVLNKYFSPTFDIDWCRTRIRNVTMLHDFVEGDVRSEQHYDLGLVADLQVTATPAQPIREIGAISDGYSFWESVLVFPLIAVFCIVLVLVLSLIFFGRREGQQWRDYKTPKEQLDEYVSVRQSQRHLRELSVQRQLLLMASDRDHSSPPYGVQSFLQPKYKSLVNGVDSVGRFSKSASKLNDNMDEVTDLLSGGSETIPVGKQTVAEAARQCGSSLHLYRNPLESETDEENENDSLDEKDVTGA</sequence>
<dbReference type="EMBL" id="JARK01001616">
    <property type="protein sequence ID" value="EYB86375.1"/>
    <property type="molecule type" value="Genomic_DNA"/>
</dbReference>
<name>A0A016S6S3_9BILA</name>
<keyword evidence="2 6" id="KW-0812">Transmembrane</keyword>
<evidence type="ECO:0000256" key="2">
    <source>
        <dbReference type="ARBA" id="ARBA00022692"/>
    </source>
</evidence>
<feature type="transmembrane region" description="Helical" evidence="6">
    <location>
        <begin position="68"/>
        <end position="91"/>
    </location>
</feature>
<feature type="region of interest" description="Disordered" evidence="5">
    <location>
        <begin position="523"/>
        <end position="549"/>
    </location>
</feature>
<comment type="caution">
    <text evidence="7">The sequence shown here is derived from an EMBL/GenBank/DDBJ whole genome shotgun (WGS) entry which is preliminary data.</text>
</comment>
<dbReference type="AlphaFoldDB" id="A0A016S6S3"/>
<feature type="transmembrane region" description="Helical" evidence="6">
    <location>
        <begin position="239"/>
        <end position="262"/>
    </location>
</feature>
<dbReference type="Pfam" id="PF00335">
    <property type="entry name" value="Tetraspanin"/>
    <property type="match status" value="1"/>
</dbReference>
<evidence type="ECO:0000256" key="3">
    <source>
        <dbReference type="ARBA" id="ARBA00022989"/>
    </source>
</evidence>
<protein>
    <submittedName>
        <fullName evidence="7">Uncharacterized protein</fullName>
    </submittedName>
</protein>
<feature type="compositionally biased region" description="Acidic residues" evidence="5">
    <location>
        <begin position="530"/>
        <end position="540"/>
    </location>
</feature>
<dbReference type="InterPro" id="IPR008952">
    <property type="entry name" value="Tetraspanin_EC2_sf"/>
</dbReference>
<dbReference type="OrthoDB" id="6134317at2759"/>
<keyword evidence="8" id="KW-1185">Reference proteome</keyword>
<dbReference type="InterPro" id="IPR018499">
    <property type="entry name" value="Tetraspanin/Peripherin"/>
</dbReference>
<evidence type="ECO:0000256" key="5">
    <source>
        <dbReference type="SAM" id="MobiDB-lite"/>
    </source>
</evidence>
<comment type="subcellular location">
    <subcellularLocation>
        <location evidence="1">Membrane</location>
        <topology evidence="1">Multi-pass membrane protein</topology>
    </subcellularLocation>
</comment>
<dbReference type="SUPFAM" id="SSF48652">
    <property type="entry name" value="Tetraspanin"/>
    <property type="match status" value="1"/>
</dbReference>
<dbReference type="CDD" id="cd03156">
    <property type="entry name" value="uroplakin_I_like_LEL"/>
    <property type="match status" value="1"/>
</dbReference>
<feature type="transmembrane region" description="Helical" evidence="6">
    <location>
        <begin position="12"/>
        <end position="34"/>
    </location>
</feature>
<keyword evidence="3 6" id="KW-1133">Transmembrane helix</keyword>
<evidence type="ECO:0000256" key="6">
    <source>
        <dbReference type="SAM" id="Phobius"/>
    </source>
</evidence>
<evidence type="ECO:0000256" key="1">
    <source>
        <dbReference type="ARBA" id="ARBA00004141"/>
    </source>
</evidence>
<dbReference type="PANTHER" id="PTHR19282:SF541">
    <property type="entry name" value="TETRASPANIN"/>
    <property type="match status" value="1"/>
</dbReference>
<evidence type="ECO:0000256" key="4">
    <source>
        <dbReference type="ARBA" id="ARBA00023136"/>
    </source>
</evidence>
<dbReference type="STRING" id="53326.A0A016S6S3"/>
<feature type="transmembrane region" description="Helical" evidence="6">
    <location>
        <begin position="98"/>
        <end position="121"/>
    </location>
</feature>
<dbReference type="PANTHER" id="PTHR19282">
    <property type="entry name" value="TETRASPANIN"/>
    <property type="match status" value="1"/>
</dbReference>
<dbReference type="GO" id="GO:0005886">
    <property type="term" value="C:plasma membrane"/>
    <property type="evidence" value="ECO:0007669"/>
    <property type="project" value="TreeGrafter"/>
</dbReference>
<feature type="transmembrane region" description="Helical" evidence="6">
    <location>
        <begin position="379"/>
        <end position="401"/>
    </location>
</feature>
<evidence type="ECO:0000313" key="8">
    <source>
        <dbReference type="Proteomes" id="UP000024635"/>
    </source>
</evidence>
<reference evidence="8" key="1">
    <citation type="journal article" date="2015" name="Nat. Genet.">
        <title>The genome and transcriptome of the zoonotic hookworm Ancylostoma ceylanicum identify infection-specific gene families.</title>
        <authorList>
            <person name="Schwarz E.M."/>
            <person name="Hu Y."/>
            <person name="Antoshechkin I."/>
            <person name="Miller M.M."/>
            <person name="Sternberg P.W."/>
            <person name="Aroian R.V."/>
        </authorList>
    </citation>
    <scope>NUCLEOTIDE SEQUENCE</scope>
    <source>
        <strain evidence="8">HY135</strain>
    </source>
</reference>
<evidence type="ECO:0000313" key="7">
    <source>
        <dbReference type="EMBL" id="EYB86375.1"/>
    </source>
</evidence>